<dbReference type="PANTHER" id="PTHR31099">
    <property type="entry name" value="OS06G0165300 PROTEIN"/>
    <property type="match status" value="1"/>
</dbReference>
<keyword evidence="1" id="KW-0175">Coiled coil</keyword>
<organism evidence="4">
    <name type="scientific">Fagus sylvatica</name>
    <name type="common">Beechnut</name>
    <dbReference type="NCBI Taxonomy" id="28930"/>
    <lineage>
        <taxon>Eukaryota</taxon>
        <taxon>Viridiplantae</taxon>
        <taxon>Streptophyta</taxon>
        <taxon>Embryophyta</taxon>
        <taxon>Tracheophyta</taxon>
        <taxon>Spermatophyta</taxon>
        <taxon>Magnoliopsida</taxon>
        <taxon>eudicotyledons</taxon>
        <taxon>Gunneridae</taxon>
        <taxon>Pentapetalae</taxon>
        <taxon>rosids</taxon>
        <taxon>fabids</taxon>
        <taxon>Fagales</taxon>
        <taxon>Fagaceae</taxon>
        <taxon>Fagus</taxon>
    </lineage>
</organism>
<evidence type="ECO:0000313" key="4">
    <source>
        <dbReference type="EMBL" id="SPC97238.1"/>
    </source>
</evidence>
<feature type="compositionally biased region" description="Basic and acidic residues" evidence="2">
    <location>
        <begin position="292"/>
        <end position="311"/>
    </location>
</feature>
<feature type="compositionally biased region" description="Low complexity" evidence="2">
    <location>
        <begin position="419"/>
        <end position="436"/>
    </location>
</feature>
<reference evidence="4" key="1">
    <citation type="submission" date="2018-02" db="EMBL/GenBank/DDBJ databases">
        <authorList>
            <person name="Cohen D.B."/>
            <person name="Kent A.D."/>
        </authorList>
    </citation>
    <scope>NUCLEOTIDE SEQUENCE</scope>
</reference>
<feature type="coiled-coil region" evidence="1">
    <location>
        <begin position="777"/>
        <end position="853"/>
    </location>
</feature>
<feature type="region of interest" description="Disordered" evidence="2">
    <location>
        <begin position="292"/>
        <end position="317"/>
    </location>
</feature>
<feature type="compositionally biased region" description="Low complexity" evidence="2">
    <location>
        <begin position="940"/>
        <end position="949"/>
    </location>
</feature>
<dbReference type="EMBL" id="OIVN01001749">
    <property type="protein sequence ID" value="SPC97238.1"/>
    <property type="molecule type" value="Genomic_DNA"/>
</dbReference>
<dbReference type="Pfam" id="PF04195">
    <property type="entry name" value="Transposase_28"/>
    <property type="match status" value="1"/>
</dbReference>
<dbReference type="InterPro" id="IPR007321">
    <property type="entry name" value="Transposase_28"/>
</dbReference>
<feature type="compositionally biased region" description="Acidic residues" evidence="2">
    <location>
        <begin position="910"/>
        <end position="926"/>
    </location>
</feature>
<evidence type="ECO:0000256" key="2">
    <source>
        <dbReference type="SAM" id="MobiDB-lite"/>
    </source>
</evidence>
<feature type="region of interest" description="Disordered" evidence="2">
    <location>
        <begin position="632"/>
        <end position="666"/>
    </location>
</feature>
<evidence type="ECO:0000256" key="1">
    <source>
        <dbReference type="SAM" id="Coils"/>
    </source>
</evidence>
<feature type="region of interest" description="Disordered" evidence="2">
    <location>
        <begin position="910"/>
        <end position="978"/>
    </location>
</feature>
<feature type="region of interest" description="Disordered" evidence="2">
    <location>
        <begin position="394"/>
        <end position="441"/>
    </location>
</feature>
<dbReference type="AlphaFoldDB" id="A0A2N9GCU7"/>
<sequence>MTSPLGLIRMLMWHHGGMIRGTWHVLAACWRALDGCQHIQARGEHMKTREKEGRHSAGAWKRVTTPVVTPAARGKEGILSDGAWKSVKALMMKISPGTDRSGDVLHRSGVRFPSLKPKKEVWQAVQFVRGKVVFPTDGRQLLMSGICISMEMTEYCSYLRRGERKGFLYLLVAARGLLGSVGSEDTWCVNNPSPGRSVLVGIVVLCDVHGLGSLDSWRTPVVGGESTRLLCVYLGTDGGWLFMPFGLPRGLPEVVRSWDTWGVSGPSSGKQWLARARCWATLRGLHPLDSRKTPVLGEKGRGSDEREEGLLRGRRPSSSTWEKLANIPFSCPPIPWSFCPDGLRNIKSRVRAPVIVLRDPRSRPQLFHRFLRRGLSAALPLGPLPRVFMALGVGDSSESSSSGGGHSLTPMSGSEDPGSQGRSSETAESSSSDSVSQEPRVPVSVRNLNKPFIAEGVPSKLVDKDVVRIRGRYQIPENIVLRLPDDGEWACSSNGEDIALYEDSLTGGLRLPFRPFEREVLHRLGISPSQLNPNGWRILTGLQLFTVLPCPRRLEQRLSLVTDFQKGRAVELFDLVSPVTLAQWSLGPEPSAEVLKAIQAYNRSMTTRAERKRLREAAQKVDDLPDASALFSKRAKSEKKVPMEKGTSSKKGGRQEKPLPAAKGRAAEKVHVYHEIPSSPIRALKGKEVSADEIQPTIYSSSSRAMDKVKEMYEQVDLEVYDHVEDLDLLRLSIQDSLKVVFLSFYSQMYLPHIFFSSDLLFPVQAAGQVFVLGNRVRMSARESAKLKADLEKANAQSSANQEAMETLNAERGVLKSQMKKLETDLKAKDGRLSALEKERDELVRKTVGLQQQVLNARETAVNEFKASEEFEDDTRRYYVAGFEHFRKRVALAFGDAHDWTTVKIIDDEETTMAEGDSEEEEEGDDVQSKEQVAIPPDVPSVLPSSDQSGGLASGSAGEPAASLDEGATVPSTDKEVP</sequence>
<proteinExistence type="predicted"/>
<accession>A0A2N9GCU7</accession>
<feature type="domain" description="Transposase (putative) gypsy type" evidence="3">
    <location>
        <begin position="501"/>
        <end position="541"/>
    </location>
</feature>
<dbReference type="PANTHER" id="PTHR31099:SF28">
    <property type="entry name" value="F5J5.12"/>
    <property type="match status" value="1"/>
</dbReference>
<name>A0A2N9GCU7_FAGSY</name>
<gene>
    <name evidence="4" type="ORF">FSB_LOCUS25120</name>
</gene>
<protein>
    <recommendedName>
        <fullName evidence="3">Transposase (putative) gypsy type domain-containing protein</fullName>
    </recommendedName>
</protein>
<evidence type="ECO:0000259" key="3">
    <source>
        <dbReference type="Pfam" id="PF04195"/>
    </source>
</evidence>